<name>A0A4V2SMI8_RHOAD</name>
<dbReference type="EMBL" id="SLXL01000001">
    <property type="protein sequence ID" value="TCP27436.1"/>
    <property type="molecule type" value="Genomic_DNA"/>
</dbReference>
<reference evidence="2 3" key="1">
    <citation type="submission" date="2019-03" db="EMBL/GenBank/DDBJ databases">
        <title>Genomic Encyclopedia of Type Strains, Phase IV (KMG-IV): sequencing the most valuable type-strain genomes for metagenomic binning, comparative biology and taxonomic classification.</title>
        <authorList>
            <person name="Goeker M."/>
        </authorList>
    </citation>
    <scope>NUCLEOTIDE SEQUENCE [LARGE SCALE GENOMIC DNA]</scope>
    <source>
        <strain evidence="2 3">DSM 2781</strain>
    </source>
</reference>
<protein>
    <submittedName>
        <fullName evidence="2">Putative sensory transduction regulator</fullName>
    </submittedName>
</protein>
<feature type="signal peptide" evidence="1">
    <location>
        <begin position="1"/>
        <end position="22"/>
    </location>
</feature>
<dbReference type="Pfam" id="PF10722">
    <property type="entry name" value="YbjN"/>
    <property type="match status" value="1"/>
</dbReference>
<keyword evidence="3" id="KW-1185">Reference proteome</keyword>
<feature type="chain" id="PRO_5020235491" evidence="1">
    <location>
        <begin position="23"/>
        <end position="156"/>
    </location>
</feature>
<evidence type="ECO:0000313" key="2">
    <source>
        <dbReference type="EMBL" id="TCP27436.1"/>
    </source>
</evidence>
<comment type="caution">
    <text evidence="2">The sequence shown here is derived from an EMBL/GenBank/DDBJ whole genome shotgun (WGS) entry which is preliminary data.</text>
</comment>
<sequence length="156" mass="17051">MPFTPRLGLALAALPLIATAAAADVRASNPQGVLSAMQAYGYAATLETDSTGDPKISSRVSRSNFAVFFYGCSDNNDCASIQFYTGYNMNNAVSAGRMNEWNRDKLFSKATVDDDGDPALEMDVNLDFDGMGNGNFEDVLDIWRLSVESFEEFIDW</sequence>
<dbReference type="RefSeq" id="WP_165918915.1">
    <property type="nucleotide sequence ID" value="NZ_NRRP01000005.1"/>
</dbReference>
<dbReference type="CDD" id="cd17511">
    <property type="entry name" value="YbjN_AmyR-like"/>
    <property type="match status" value="1"/>
</dbReference>
<proteinExistence type="predicted"/>
<dbReference type="InterPro" id="IPR019660">
    <property type="entry name" value="Put_sensory_transdc_reg_YbjN"/>
</dbReference>
<evidence type="ECO:0000256" key="1">
    <source>
        <dbReference type="SAM" id="SignalP"/>
    </source>
</evidence>
<accession>A0A4V2SMI8</accession>
<evidence type="ECO:0000313" key="3">
    <source>
        <dbReference type="Proteomes" id="UP000295733"/>
    </source>
</evidence>
<gene>
    <name evidence="2" type="ORF">EV656_101342</name>
</gene>
<keyword evidence="1" id="KW-0732">Signal</keyword>
<dbReference type="AlphaFoldDB" id="A0A4V2SMI8"/>
<organism evidence="2 3">
    <name type="scientific">Rhodovulum adriaticum</name>
    <name type="common">Rhodopseudomonas adriatica</name>
    <dbReference type="NCBI Taxonomy" id="35804"/>
    <lineage>
        <taxon>Bacteria</taxon>
        <taxon>Pseudomonadati</taxon>
        <taxon>Pseudomonadota</taxon>
        <taxon>Alphaproteobacteria</taxon>
        <taxon>Rhodobacterales</taxon>
        <taxon>Paracoccaceae</taxon>
        <taxon>Rhodovulum</taxon>
    </lineage>
</organism>
<dbReference type="Proteomes" id="UP000295733">
    <property type="component" value="Unassembled WGS sequence"/>
</dbReference>